<dbReference type="EMBL" id="GL883090">
    <property type="protein sequence ID" value="EGG12852.1"/>
    <property type="molecule type" value="Genomic_DNA"/>
</dbReference>
<dbReference type="GeneID" id="18929229"/>
<dbReference type="VEuPathDB" id="FungiDB:MELLADRAFT_58758"/>
<name>F4R4R1_MELLP</name>
<keyword evidence="2" id="KW-1133">Transmembrane helix</keyword>
<gene>
    <name evidence="3" type="ORF">MELLADRAFT_58758</name>
</gene>
<dbReference type="Proteomes" id="UP000001072">
    <property type="component" value="Unassembled WGS sequence"/>
</dbReference>
<accession>F4R4R1</accession>
<evidence type="ECO:0000313" key="3">
    <source>
        <dbReference type="EMBL" id="EGG12852.1"/>
    </source>
</evidence>
<keyword evidence="4" id="KW-1185">Reference proteome</keyword>
<proteinExistence type="predicted"/>
<evidence type="ECO:0000313" key="4">
    <source>
        <dbReference type="Proteomes" id="UP000001072"/>
    </source>
</evidence>
<feature type="transmembrane region" description="Helical" evidence="2">
    <location>
        <begin position="97"/>
        <end position="120"/>
    </location>
</feature>
<dbReference type="HOGENOM" id="CLU_778622_0_0_1"/>
<organism evidence="4">
    <name type="scientific">Melampsora larici-populina (strain 98AG31 / pathotype 3-4-7)</name>
    <name type="common">Poplar leaf rust fungus</name>
    <dbReference type="NCBI Taxonomy" id="747676"/>
    <lineage>
        <taxon>Eukaryota</taxon>
        <taxon>Fungi</taxon>
        <taxon>Dikarya</taxon>
        <taxon>Basidiomycota</taxon>
        <taxon>Pucciniomycotina</taxon>
        <taxon>Pucciniomycetes</taxon>
        <taxon>Pucciniales</taxon>
        <taxon>Melampsoraceae</taxon>
        <taxon>Melampsora</taxon>
    </lineage>
</organism>
<evidence type="ECO:0000256" key="1">
    <source>
        <dbReference type="SAM" id="MobiDB-lite"/>
    </source>
</evidence>
<feature type="region of interest" description="Disordered" evidence="1">
    <location>
        <begin position="242"/>
        <end position="356"/>
    </location>
</feature>
<protein>
    <submittedName>
        <fullName evidence="3">Uncharacterized protein</fullName>
    </submittedName>
</protein>
<feature type="compositionally biased region" description="Polar residues" evidence="1">
    <location>
        <begin position="302"/>
        <end position="319"/>
    </location>
</feature>
<dbReference type="OrthoDB" id="10468658at2759"/>
<dbReference type="RefSeq" id="XP_007403790.1">
    <property type="nucleotide sequence ID" value="XM_007403728.1"/>
</dbReference>
<keyword evidence="2" id="KW-0472">Membrane</keyword>
<reference evidence="4" key="1">
    <citation type="journal article" date="2011" name="Proc. Natl. Acad. Sci. U.S.A.">
        <title>Obligate biotrophy features unraveled by the genomic analysis of rust fungi.</title>
        <authorList>
            <person name="Duplessis S."/>
            <person name="Cuomo C.A."/>
            <person name="Lin Y.-C."/>
            <person name="Aerts A."/>
            <person name="Tisserant E."/>
            <person name="Veneault-Fourrey C."/>
            <person name="Joly D.L."/>
            <person name="Hacquard S."/>
            <person name="Amselem J."/>
            <person name="Cantarel B.L."/>
            <person name="Chiu R."/>
            <person name="Coutinho P.M."/>
            <person name="Feau N."/>
            <person name="Field M."/>
            <person name="Frey P."/>
            <person name="Gelhaye E."/>
            <person name="Goldberg J."/>
            <person name="Grabherr M.G."/>
            <person name="Kodira C.D."/>
            <person name="Kohler A."/>
            <person name="Kuees U."/>
            <person name="Lindquist E.A."/>
            <person name="Lucas S.M."/>
            <person name="Mago R."/>
            <person name="Mauceli E."/>
            <person name="Morin E."/>
            <person name="Murat C."/>
            <person name="Pangilinan J.L."/>
            <person name="Park R."/>
            <person name="Pearson M."/>
            <person name="Quesneville H."/>
            <person name="Rouhier N."/>
            <person name="Sakthikumar S."/>
            <person name="Salamov A.A."/>
            <person name="Schmutz J."/>
            <person name="Selles B."/>
            <person name="Shapiro H."/>
            <person name="Tanguay P."/>
            <person name="Tuskan G.A."/>
            <person name="Henrissat B."/>
            <person name="Van de Peer Y."/>
            <person name="Rouze P."/>
            <person name="Ellis J.G."/>
            <person name="Dodds P.N."/>
            <person name="Schein J.E."/>
            <person name="Zhong S."/>
            <person name="Hamelin R.C."/>
            <person name="Grigoriev I.V."/>
            <person name="Szabo L.J."/>
            <person name="Martin F."/>
        </authorList>
    </citation>
    <scope>NUCLEOTIDE SEQUENCE [LARGE SCALE GENOMIC DNA]</scope>
    <source>
        <strain evidence="4">98AG31 / pathotype 3-4-7</strain>
    </source>
</reference>
<dbReference type="KEGG" id="mlr:MELLADRAFT_58758"/>
<sequence length="356" mass="38411">MIDRRTNHIVPVSSVTISSITATATDIASISPTISSDSIIPSNRPQPFGSSISGDFGTKTTLGLPVNSIQLVFGPTTPTATATPTEDPTSESHFGPVAIALVALGVLLGLIGLLAIVLVLKVGKGRRRDALDFGNGSSNKPPFLDPASLCETPDELQAKKHHLRPSTSRRGSYFSNSHRVSSVISSPAQSFDIMRVSARYVLEPRRSTRITLTKDGHSFEPPYRLSSDTCMVLDPLMMQNLRDPPTPSKHLSFTSNEHPLPDITAHNSPVRHSNLPLPRPKPAILKNTSRDSHHSMPDMSLASGQTVFGISQDLPSPSSERSRDTRAQSKGVLIPSDFSTHYDSVVKPVKEKNSTC</sequence>
<evidence type="ECO:0000256" key="2">
    <source>
        <dbReference type="SAM" id="Phobius"/>
    </source>
</evidence>
<dbReference type="InParanoid" id="F4R4R1"/>
<dbReference type="AlphaFoldDB" id="F4R4R1"/>
<keyword evidence="2" id="KW-0812">Transmembrane</keyword>